<sequence>MTNTKNMTNTKKMMIVERIILIYSDSNNLNKYKGSSFALIIHEISDLLSLITTVDKSKNKNKIKLVNIGHKLNTLMRSHYERIYDCDNSLVSIINKIKKLYKCYRSMEEKYLKKTKKQNININTNTNTNTNKIEKENVAGNNDEEDPNDGINILHDDLLKEEINNIDNNIKNDINKYTIKCNNNNEKLIQDPFFQNEFVQGIDNYINQKDENNCHDNIKDKIDTLNCYINEKLNMDCQNIFIQKGDYKKVLNQMGEKAIYEGNEKDNIIKNIGSMESKSTAVTYKECELSLKEEKEEYIEYLKKKKKILKELDKCNSHFFFTYFHKGELIEYLHNQINMHIVEFDKIYQLYISH</sequence>
<protein>
    <submittedName>
        <fullName evidence="2">Uncharacterized protein</fullName>
    </submittedName>
</protein>
<organism evidence="2 3">
    <name type="scientific">Plasmodium falciparum (isolate Camp / Malaysia)</name>
    <dbReference type="NCBI Taxonomy" id="5835"/>
    <lineage>
        <taxon>Eukaryota</taxon>
        <taxon>Sar</taxon>
        <taxon>Alveolata</taxon>
        <taxon>Apicomplexa</taxon>
        <taxon>Aconoidasida</taxon>
        <taxon>Haemosporida</taxon>
        <taxon>Plasmodiidae</taxon>
        <taxon>Plasmodium</taxon>
        <taxon>Plasmodium (Laverania)</taxon>
    </lineage>
</organism>
<gene>
    <name evidence="2" type="ORF">PFMC_02870</name>
</gene>
<feature type="coiled-coil region" evidence="1">
    <location>
        <begin position="284"/>
        <end position="311"/>
    </location>
</feature>
<proteinExistence type="predicted"/>
<dbReference type="AlphaFoldDB" id="A0A024X8N9"/>
<keyword evidence="1" id="KW-0175">Coiled coil</keyword>
<evidence type="ECO:0000313" key="2">
    <source>
        <dbReference type="EMBL" id="ETW61450.1"/>
    </source>
</evidence>
<reference evidence="2 3" key="2">
    <citation type="submission" date="2013-02" db="EMBL/GenBank/DDBJ databases">
        <title>The Genome Sequence of Plasmodium falciparum CAMP/Malaysia.</title>
        <authorList>
            <consortium name="The Broad Institute Genome Sequencing Platform"/>
            <consortium name="The Broad Institute Genome Sequencing Center for Infectious Disease"/>
            <person name="Neafsey D."/>
            <person name="Cheeseman I."/>
            <person name="Volkman S."/>
            <person name="Adams J."/>
            <person name="Walker B."/>
            <person name="Young S.K."/>
            <person name="Zeng Q."/>
            <person name="Gargeya S."/>
            <person name="Fitzgerald M."/>
            <person name="Haas B."/>
            <person name="Abouelleil A."/>
            <person name="Alvarado L."/>
            <person name="Arachchi H.M."/>
            <person name="Berlin A.M."/>
            <person name="Chapman S.B."/>
            <person name="Dewar J."/>
            <person name="Goldberg J."/>
            <person name="Griggs A."/>
            <person name="Gujja S."/>
            <person name="Hansen M."/>
            <person name="Howarth C."/>
            <person name="Imamovic A."/>
            <person name="Larimer J."/>
            <person name="McCowan C."/>
            <person name="Murphy C."/>
            <person name="Neiman D."/>
            <person name="Pearson M."/>
            <person name="Priest M."/>
            <person name="Roberts A."/>
            <person name="Saif S."/>
            <person name="Shea T."/>
            <person name="Sisk P."/>
            <person name="Sykes S."/>
            <person name="Wortman J."/>
            <person name="Nusbaum C."/>
            <person name="Birren B."/>
        </authorList>
    </citation>
    <scope>NUCLEOTIDE SEQUENCE [LARGE SCALE GENOMIC DNA]</scope>
    <source>
        <strain evidence="2 3">CAMP/Malaysia</strain>
    </source>
</reference>
<dbReference type="OrthoDB" id="387553at2759"/>
<dbReference type="EMBL" id="KI927515">
    <property type="protein sequence ID" value="ETW61450.1"/>
    <property type="molecule type" value="Genomic_DNA"/>
</dbReference>
<evidence type="ECO:0000256" key="1">
    <source>
        <dbReference type="SAM" id="Coils"/>
    </source>
</evidence>
<reference evidence="2 3" key="1">
    <citation type="submission" date="2013-02" db="EMBL/GenBank/DDBJ databases">
        <title>The Genome Annotation of Plasmodium falciparum CAMP/Malaysia.</title>
        <authorList>
            <consortium name="The Broad Institute Genome Sequencing Platform"/>
            <consortium name="The Broad Institute Genome Sequencing Center for Infectious Disease"/>
            <person name="Neafsey D."/>
            <person name="Hoffman S."/>
            <person name="Volkman S."/>
            <person name="Rosenthal P."/>
            <person name="Walker B."/>
            <person name="Young S.K."/>
            <person name="Zeng Q."/>
            <person name="Gargeya S."/>
            <person name="Fitzgerald M."/>
            <person name="Haas B."/>
            <person name="Abouelleil A."/>
            <person name="Allen A.W."/>
            <person name="Alvarado L."/>
            <person name="Arachchi H.M."/>
            <person name="Berlin A.M."/>
            <person name="Chapman S.B."/>
            <person name="Gainer-Dewar J."/>
            <person name="Goldberg J."/>
            <person name="Griggs A."/>
            <person name="Gujja S."/>
            <person name="Hansen M."/>
            <person name="Howarth C."/>
            <person name="Imamovic A."/>
            <person name="Ireland A."/>
            <person name="Larimer J."/>
            <person name="McCowan C."/>
            <person name="Murphy C."/>
            <person name="Pearson M."/>
            <person name="Poon T.W."/>
            <person name="Priest M."/>
            <person name="Roberts A."/>
            <person name="Saif S."/>
            <person name="Shea T."/>
            <person name="Sisk P."/>
            <person name="Sykes S."/>
            <person name="Wortman J."/>
            <person name="Nusbaum C."/>
            <person name="Birren B."/>
        </authorList>
    </citation>
    <scope>NUCLEOTIDE SEQUENCE [LARGE SCALE GENOMIC DNA]</scope>
    <source>
        <strain evidence="2 3">CAMP/Malaysia</strain>
    </source>
</reference>
<accession>A0A024X8N9</accession>
<evidence type="ECO:0000313" key="3">
    <source>
        <dbReference type="Proteomes" id="UP000030694"/>
    </source>
</evidence>
<name>A0A024X8N9_PLAFC</name>
<dbReference type="Proteomes" id="UP000030694">
    <property type="component" value="Unassembled WGS sequence"/>
</dbReference>